<evidence type="ECO:0000313" key="2">
    <source>
        <dbReference type="Proteomes" id="UP000325395"/>
    </source>
</evidence>
<evidence type="ECO:0000313" key="1">
    <source>
        <dbReference type="EMBL" id="KAE8410158.1"/>
    </source>
</evidence>
<organism evidence="1 2">
    <name type="scientific">Aspergillus pseudocaelatus</name>
    <dbReference type="NCBI Taxonomy" id="1825620"/>
    <lineage>
        <taxon>Eukaryota</taxon>
        <taxon>Fungi</taxon>
        <taxon>Dikarya</taxon>
        <taxon>Ascomycota</taxon>
        <taxon>Pezizomycotina</taxon>
        <taxon>Eurotiomycetes</taxon>
        <taxon>Eurotiomycetidae</taxon>
        <taxon>Eurotiales</taxon>
        <taxon>Aspergillaceae</taxon>
        <taxon>Aspergillus</taxon>
        <taxon>Aspergillus subgen. Circumdati</taxon>
    </lineage>
</organism>
<gene>
    <name evidence="1" type="ORF">BDV36DRAFT_278668</name>
</gene>
<proteinExistence type="predicted"/>
<accession>A0ABQ6VZ29</accession>
<protein>
    <submittedName>
        <fullName evidence="1">Uncharacterized protein</fullName>
    </submittedName>
</protein>
<keyword evidence="2" id="KW-1185">Reference proteome</keyword>
<dbReference type="EMBL" id="ML736035">
    <property type="protein sequence ID" value="KAE8410158.1"/>
    <property type="molecule type" value="Genomic_DNA"/>
</dbReference>
<name>A0ABQ6VZ29_9EURO</name>
<reference evidence="1 2" key="1">
    <citation type="submission" date="2019-04" db="EMBL/GenBank/DDBJ databases">
        <authorList>
            <consortium name="DOE Joint Genome Institute"/>
            <person name="Mondo S."/>
            <person name="Kjaerbolling I."/>
            <person name="Vesth T."/>
            <person name="Frisvad J.C."/>
            <person name="Nybo J.L."/>
            <person name="Theobald S."/>
            <person name="Kildgaard S."/>
            <person name="Isbrandt T."/>
            <person name="Kuo A."/>
            <person name="Sato A."/>
            <person name="Lyhne E.K."/>
            <person name="Kogle M.E."/>
            <person name="Wiebenga A."/>
            <person name="Kun R.S."/>
            <person name="Lubbers R.J."/>
            <person name="Makela M.R."/>
            <person name="Barry K."/>
            <person name="Chovatia M."/>
            <person name="Clum A."/>
            <person name="Daum C."/>
            <person name="Haridas S."/>
            <person name="He G."/>
            <person name="LaButti K."/>
            <person name="Lipzen A."/>
            <person name="Riley R."/>
            <person name="Salamov A."/>
            <person name="Simmons B.A."/>
            <person name="Magnuson J.K."/>
            <person name="Henrissat B."/>
            <person name="Mortensen U.H."/>
            <person name="Larsen T.O."/>
            <person name="Devries R.P."/>
            <person name="Grigoriev I.V."/>
            <person name="Machida M."/>
            <person name="Baker S.E."/>
            <person name="Andersen M.R."/>
            <person name="Cantor M.N."/>
            <person name="Hua S.X."/>
        </authorList>
    </citation>
    <scope>NUCLEOTIDE SEQUENCE [LARGE SCALE GENOMIC DNA]</scope>
    <source>
        <strain evidence="1 2">CBS 117616</strain>
    </source>
</reference>
<dbReference type="Proteomes" id="UP000325395">
    <property type="component" value="Unassembled WGS sequence"/>
</dbReference>
<sequence length="203" mass="23259">MPYGVHMVSWRSGRLIFQAMKRRSSCVLKRGELSFFFFSLDDDDLPTSPVLEGHFPMFQTYQTTVRFTNESAYYRRQLPIAHKRKGNKRTPSHTRYLRSICSGLSIDCRISAQSKVQDIKSKKYNVHSIISPDTTFDILWVSTAACTHVRIPTGHDGDPSNSKMMKILRAPAARFSFNFHMGTMHETNPMLVYVLENGWGSLS</sequence>